<feature type="region of interest" description="Disordered" evidence="7">
    <location>
        <begin position="1088"/>
        <end position="1126"/>
    </location>
</feature>
<feature type="region of interest" description="Disordered" evidence="7">
    <location>
        <begin position="475"/>
        <end position="521"/>
    </location>
</feature>
<dbReference type="InterPro" id="IPR012677">
    <property type="entry name" value="Nucleotide-bd_a/b_plait_sf"/>
</dbReference>
<dbReference type="GeneID" id="20212776"/>
<dbReference type="EMBL" id="KB097563">
    <property type="protein sequence ID" value="ESN94806.1"/>
    <property type="molecule type" value="Genomic_DNA"/>
</dbReference>
<sequence length="1216" mass="138037">MSIYDSAENEFVMENYGMTQSPDALIEKDFMNAKAYLLTASTKSGMNLYDHLATVLTSIIEKHPLNPLEDFEEFCFEAKRNRFIYKLDTFLEKKPKSKEVTLAEIQHKMFKIRFWGKLFGLRSNYIVAEVQFSRDVLIDAREVYEMNDADTEADTLSTNVLKPSAMIPTLMPTDTTSAILKFDEIQKVEEEKVVEDTPANRFQNQQQKMIEKMQQLQQLSPQQQLDLLHQQKQQELKLQQLQQQLQQLTPNEMGDHFVDTTYVRKLTADILEESLAPTYPPLPEPFFIKPTPTPPEKPRSGINLKSYFVCSEPGMAWVRLPNATPSQVVTAKKIKKYLTGDLEAPVHSNPLFPGREKHLLRATIARISSATQVSPTGFYQIDEEDAEEEELEDQEAGSTGRVVENSDYEPLTVQELADPTLDGWVHHAPYILDQGRTKWWDPTVSLSDVKRRYAMHRKAVDKIIKESYAKFLKSRKTDEEEIEEEEEEEEIKDDDEEDDQMEPEVGPPLLSPLSEDSEYDGQPAWSVKLSSKLLPQYACAVLQSNIWPGAYAVANNKIFENVYIGWGQKFGMSGYNPPDPFDLQIEYHLADSDELSEISDPTVREEDAWFRAHKPPEEDNEEEVDEEEEEEDSDVLAESVDRTDMDRKRDHIRHRITISSSSSSSSRSRSSGSSRSSSRGHKHRRRSSTRSRSRNNRSRRRSGSRQRDKDYKKSDYIGTNSKDPKMIASRIYIGNMPTDGSVTKEDVENIFKKYGKIIGLLLMPSYAFIQFDNEESANKAREEAGTLLKGHTLEVRLVTERKKQGTSQPDHPIHPEPPSYYPMPPHPGFYPGGPMPPPPPYMHPGRLPLPHFYDPFLRPRGMLPGPPNPPASMHHPLPPVMDPYAGAPYMEPAVQMTLNPPLPPIASTVNKPLAVAIDCDIILVSNEQRMYGESVKTRLLASGLTVEIKILPHDLTTLSMVESAGRKGLLFAIIINDQNEIHRSITVNILHGSPQEHRNMPLDDAITLITRSFDKYVLNKKERLTAAANAKDVFQPPGQNIVYLLNLLADIRFLTVPELDSVLEYLVERRNLLARTKNIPPWTSIKERHAAHPSGHPQQQQQQQHQRMQKHTNDDFNLNHNSTLNAPSHIKEEKSGLSAVFDNPLVQKALNNLLNNGPSILKSINNDSSTNNGAHYQTSNNSNSNDDNASNINNNGAGDRVNESWSSYVNSASEYR</sequence>
<dbReference type="KEGG" id="hro:HELRODRAFT_193795"/>
<feature type="compositionally biased region" description="Acidic residues" evidence="7">
    <location>
        <begin position="385"/>
        <end position="395"/>
    </location>
</feature>
<dbReference type="Pfam" id="PF04712">
    <property type="entry name" value="Radial_spoke"/>
    <property type="match status" value="1"/>
</dbReference>
<dbReference type="GO" id="GO:0005930">
    <property type="term" value="C:axoneme"/>
    <property type="evidence" value="ECO:0000318"/>
    <property type="project" value="GO_Central"/>
</dbReference>
<evidence type="ECO:0000313" key="11">
    <source>
        <dbReference type="Proteomes" id="UP000015101"/>
    </source>
</evidence>
<evidence type="ECO:0000259" key="8">
    <source>
        <dbReference type="PROSITE" id="PS50102"/>
    </source>
</evidence>
<reference evidence="11" key="1">
    <citation type="submission" date="2012-12" db="EMBL/GenBank/DDBJ databases">
        <authorList>
            <person name="Hellsten U."/>
            <person name="Grimwood J."/>
            <person name="Chapman J.A."/>
            <person name="Shapiro H."/>
            <person name="Aerts A."/>
            <person name="Otillar R.P."/>
            <person name="Terry A.Y."/>
            <person name="Boore J.L."/>
            <person name="Simakov O."/>
            <person name="Marletaz F."/>
            <person name="Cho S.-J."/>
            <person name="Edsinger-Gonzales E."/>
            <person name="Havlak P."/>
            <person name="Kuo D.-H."/>
            <person name="Larsson T."/>
            <person name="Lv J."/>
            <person name="Arendt D."/>
            <person name="Savage R."/>
            <person name="Osoegawa K."/>
            <person name="de Jong P."/>
            <person name="Lindberg D.R."/>
            <person name="Seaver E.C."/>
            <person name="Weisblat D.A."/>
            <person name="Putnam N.H."/>
            <person name="Grigoriev I.V."/>
            <person name="Rokhsar D.S."/>
        </authorList>
    </citation>
    <scope>NUCLEOTIDE SEQUENCE</scope>
</reference>
<feature type="region of interest" description="Disordered" evidence="7">
    <location>
        <begin position="611"/>
        <end position="722"/>
    </location>
</feature>
<reference evidence="9 11" key="2">
    <citation type="journal article" date="2013" name="Nature">
        <title>Insights into bilaterian evolution from three spiralian genomes.</title>
        <authorList>
            <person name="Simakov O."/>
            <person name="Marletaz F."/>
            <person name="Cho S.J."/>
            <person name="Edsinger-Gonzales E."/>
            <person name="Havlak P."/>
            <person name="Hellsten U."/>
            <person name="Kuo D.H."/>
            <person name="Larsson T."/>
            <person name="Lv J."/>
            <person name="Arendt D."/>
            <person name="Savage R."/>
            <person name="Osoegawa K."/>
            <person name="de Jong P."/>
            <person name="Grimwood J."/>
            <person name="Chapman J.A."/>
            <person name="Shapiro H."/>
            <person name="Aerts A."/>
            <person name="Otillar R.P."/>
            <person name="Terry A.Y."/>
            <person name="Boore J.L."/>
            <person name="Grigoriev I.V."/>
            <person name="Lindberg D.R."/>
            <person name="Seaver E.C."/>
            <person name="Weisblat D.A."/>
            <person name="Putnam N.H."/>
            <person name="Rokhsar D.S."/>
        </authorList>
    </citation>
    <scope>NUCLEOTIDE SEQUENCE</scope>
</reference>
<dbReference type="GO" id="GO:0035082">
    <property type="term" value="P:axoneme assembly"/>
    <property type="evidence" value="ECO:0000318"/>
    <property type="project" value="GO_Central"/>
</dbReference>
<dbReference type="CTD" id="20212776"/>
<evidence type="ECO:0000256" key="1">
    <source>
        <dbReference type="ARBA" id="ARBA00004430"/>
    </source>
</evidence>
<feature type="region of interest" description="Disordered" evidence="7">
    <location>
        <begin position="800"/>
        <end position="825"/>
    </location>
</feature>
<feature type="compositionally biased region" description="Basic residues" evidence="7">
    <location>
        <begin position="678"/>
        <end position="704"/>
    </location>
</feature>
<dbReference type="GO" id="GO:0003723">
    <property type="term" value="F:RNA binding"/>
    <property type="evidence" value="ECO:0007669"/>
    <property type="project" value="UniProtKB-UniRule"/>
</dbReference>
<feature type="compositionally biased region" description="Acidic residues" evidence="7">
    <location>
        <begin position="479"/>
        <end position="502"/>
    </location>
</feature>
<dbReference type="STRING" id="6412.T1FVD0"/>
<feature type="compositionally biased region" description="Low complexity" evidence="7">
    <location>
        <begin position="657"/>
        <end position="677"/>
    </location>
</feature>
<dbReference type="Gene3D" id="3.30.70.330">
    <property type="match status" value="1"/>
</dbReference>
<protein>
    <recommendedName>
        <fullName evidence="8">RRM domain-containing protein</fullName>
    </recommendedName>
</protein>
<dbReference type="HOGENOM" id="CLU_269196_0_0_1"/>
<dbReference type="SMART" id="SM00360">
    <property type="entry name" value="RRM"/>
    <property type="match status" value="1"/>
</dbReference>
<dbReference type="InterPro" id="IPR000504">
    <property type="entry name" value="RRM_dom"/>
</dbReference>
<dbReference type="PROSITE" id="PS50102">
    <property type="entry name" value="RRM"/>
    <property type="match status" value="1"/>
</dbReference>
<organism evidence="10 11">
    <name type="scientific">Helobdella robusta</name>
    <name type="common">Californian leech</name>
    <dbReference type="NCBI Taxonomy" id="6412"/>
    <lineage>
        <taxon>Eukaryota</taxon>
        <taxon>Metazoa</taxon>
        <taxon>Spiralia</taxon>
        <taxon>Lophotrochozoa</taxon>
        <taxon>Annelida</taxon>
        <taxon>Clitellata</taxon>
        <taxon>Hirudinea</taxon>
        <taxon>Rhynchobdellida</taxon>
        <taxon>Glossiphoniidae</taxon>
        <taxon>Helobdella</taxon>
    </lineage>
</organism>
<keyword evidence="5" id="KW-0966">Cell projection</keyword>
<keyword evidence="2" id="KW-0963">Cytoplasm</keyword>
<dbReference type="SUPFAM" id="SSF54928">
    <property type="entry name" value="RNA-binding domain, RBD"/>
    <property type="match status" value="1"/>
</dbReference>
<dbReference type="InterPro" id="IPR006802">
    <property type="entry name" value="Radial_spoke"/>
</dbReference>
<proteinExistence type="predicted"/>
<dbReference type="PANTHER" id="PTHR13159">
    <property type="entry name" value="RADIAL SPOKEHEAD-RELATED"/>
    <property type="match status" value="1"/>
</dbReference>
<evidence type="ECO:0000256" key="2">
    <source>
        <dbReference type="ARBA" id="ARBA00022490"/>
    </source>
</evidence>
<feature type="compositionally biased region" description="Low complexity" evidence="7">
    <location>
        <begin position="1179"/>
        <end position="1195"/>
    </location>
</feature>
<feature type="region of interest" description="Disordered" evidence="7">
    <location>
        <begin position="1165"/>
        <end position="1203"/>
    </location>
</feature>
<feature type="region of interest" description="Disordered" evidence="7">
    <location>
        <begin position="385"/>
        <end position="407"/>
    </location>
</feature>
<feature type="compositionally biased region" description="Acidic residues" evidence="7">
    <location>
        <begin position="618"/>
        <end position="635"/>
    </location>
</feature>
<evidence type="ECO:0000313" key="10">
    <source>
        <dbReference type="EnsemblMetazoa" id="HelroP193795"/>
    </source>
</evidence>
<dbReference type="EMBL" id="AMQM01007116">
    <property type="status" value="NOT_ANNOTATED_CDS"/>
    <property type="molecule type" value="Genomic_DNA"/>
</dbReference>
<reference evidence="10" key="3">
    <citation type="submission" date="2015-06" db="UniProtKB">
        <authorList>
            <consortium name="EnsemblMetazoa"/>
        </authorList>
    </citation>
    <scope>IDENTIFICATION</scope>
</reference>
<dbReference type="PANTHER" id="PTHR13159:SF0">
    <property type="entry name" value="RADIAL SPOKE HEAD 6 HOMOLOG A"/>
    <property type="match status" value="1"/>
</dbReference>
<dbReference type="eggNOG" id="KOG0845">
    <property type="taxonomic scope" value="Eukaryota"/>
</dbReference>
<dbReference type="OrthoDB" id="272202at2759"/>
<dbReference type="GO" id="GO:0001534">
    <property type="term" value="C:radial spoke"/>
    <property type="evidence" value="ECO:0007669"/>
    <property type="project" value="InterPro"/>
</dbReference>
<evidence type="ECO:0000256" key="3">
    <source>
        <dbReference type="ARBA" id="ARBA00023069"/>
    </source>
</evidence>
<evidence type="ECO:0000256" key="5">
    <source>
        <dbReference type="ARBA" id="ARBA00023273"/>
    </source>
</evidence>
<dbReference type="InterPro" id="IPR035979">
    <property type="entry name" value="RBD_domain_sf"/>
</dbReference>
<name>T1FVD0_HELRO</name>
<dbReference type="AlphaFoldDB" id="T1FVD0"/>
<dbReference type="Gene3D" id="3.40.50.800">
    <property type="entry name" value="Anticodon-binding domain"/>
    <property type="match status" value="1"/>
</dbReference>
<dbReference type="RefSeq" id="XP_009027158.1">
    <property type="nucleotide sequence ID" value="XM_009028910.1"/>
</dbReference>
<evidence type="ECO:0000256" key="4">
    <source>
        <dbReference type="ARBA" id="ARBA00023212"/>
    </source>
</evidence>
<feature type="compositionally biased region" description="Basic and acidic residues" evidence="7">
    <location>
        <begin position="705"/>
        <end position="715"/>
    </location>
</feature>
<feature type="compositionally biased region" description="Polar residues" evidence="7">
    <location>
        <begin position="1165"/>
        <end position="1178"/>
    </location>
</feature>
<feature type="compositionally biased region" description="Pro residues" evidence="7">
    <location>
        <begin position="815"/>
        <end position="825"/>
    </location>
</feature>
<dbReference type="EnsemblMetazoa" id="HelroT193795">
    <property type="protein sequence ID" value="HelroP193795"/>
    <property type="gene ID" value="HelroG193795"/>
</dbReference>
<keyword evidence="3" id="KW-0969">Cilium</keyword>
<dbReference type="Pfam" id="PF00076">
    <property type="entry name" value="RRM_1"/>
    <property type="match status" value="1"/>
</dbReference>
<dbReference type="InterPro" id="IPR036621">
    <property type="entry name" value="Anticodon-bd_dom_sf"/>
</dbReference>
<dbReference type="EMBL" id="AMQM01007115">
    <property type="status" value="NOT_ANNOTATED_CDS"/>
    <property type="molecule type" value="Genomic_DNA"/>
</dbReference>
<dbReference type="eggNOG" id="KOG0118">
    <property type="taxonomic scope" value="Eukaryota"/>
</dbReference>
<comment type="subcellular location">
    <subcellularLocation>
        <location evidence="1">Cytoplasm</location>
        <location evidence="1">Cytoskeleton</location>
        <location evidence="1">Cilium axoneme</location>
    </subcellularLocation>
</comment>
<gene>
    <name evidence="10" type="primary">20212776</name>
    <name evidence="9" type="ORF">HELRODRAFT_193795</name>
</gene>
<dbReference type="SUPFAM" id="SSF52954">
    <property type="entry name" value="Class II aaRS ABD-related"/>
    <property type="match status" value="1"/>
</dbReference>
<evidence type="ECO:0000256" key="7">
    <source>
        <dbReference type="SAM" id="MobiDB-lite"/>
    </source>
</evidence>
<dbReference type="GO" id="GO:0060294">
    <property type="term" value="P:cilium movement involved in cell motility"/>
    <property type="evidence" value="ECO:0007669"/>
    <property type="project" value="InterPro"/>
</dbReference>
<dbReference type="InParanoid" id="T1FVD0"/>
<dbReference type="GO" id="GO:0003341">
    <property type="term" value="P:cilium movement"/>
    <property type="evidence" value="ECO:0000318"/>
    <property type="project" value="GO_Central"/>
</dbReference>
<feature type="compositionally biased region" description="Basic and acidic residues" evidence="7">
    <location>
        <begin position="639"/>
        <end position="649"/>
    </location>
</feature>
<dbReference type="CDD" id="cd22963">
    <property type="entry name" value="DD_CrRSP4-like"/>
    <property type="match status" value="1"/>
</dbReference>
<keyword evidence="6" id="KW-0694">RNA-binding</keyword>
<feature type="compositionally biased region" description="Polar residues" evidence="7">
    <location>
        <begin position="1115"/>
        <end position="1126"/>
    </location>
</feature>
<feature type="domain" description="RRM" evidence="8">
    <location>
        <begin position="729"/>
        <end position="800"/>
    </location>
</feature>
<keyword evidence="4" id="KW-0206">Cytoskeleton</keyword>
<evidence type="ECO:0000256" key="6">
    <source>
        <dbReference type="PROSITE-ProRule" id="PRU00176"/>
    </source>
</evidence>
<dbReference type="Proteomes" id="UP000015101">
    <property type="component" value="Unassembled WGS sequence"/>
</dbReference>
<dbReference type="EMBL" id="AMQM01007114">
    <property type="status" value="NOT_ANNOTATED_CDS"/>
    <property type="molecule type" value="Genomic_DNA"/>
</dbReference>
<keyword evidence="11" id="KW-1185">Reference proteome</keyword>
<accession>T1FVD0</accession>
<evidence type="ECO:0000313" key="9">
    <source>
        <dbReference type="EMBL" id="ESN94806.1"/>
    </source>
</evidence>